<dbReference type="Pfam" id="PF00990">
    <property type="entry name" value="GGDEF"/>
    <property type="match status" value="1"/>
</dbReference>
<dbReference type="InterPro" id="IPR001610">
    <property type="entry name" value="PAC"/>
</dbReference>
<dbReference type="InterPro" id="IPR001633">
    <property type="entry name" value="EAL_dom"/>
</dbReference>
<keyword evidence="1" id="KW-0812">Transmembrane</keyword>
<keyword evidence="1" id="KW-0472">Membrane</keyword>
<dbReference type="SUPFAM" id="SSF141868">
    <property type="entry name" value="EAL domain-like"/>
    <property type="match status" value="1"/>
</dbReference>
<dbReference type="InterPro" id="IPR000160">
    <property type="entry name" value="GGDEF_dom"/>
</dbReference>
<dbReference type="InterPro" id="IPR013655">
    <property type="entry name" value="PAS_fold_3"/>
</dbReference>
<protein>
    <submittedName>
        <fullName evidence="5">Protein containing PAS domain S-box</fullName>
    </submittedName>
</protein>
<dbReference type="SMART" id="SM00267">
    <property type="entry name" value="GGDEF"/>
    <property type="match status" value="1"/>
</dbReference>
<keyword evidence="6" id="KW-1185">Reference proteome</keyword>
<dbReference type="AlphaFoldDB" id="A0A0S7BL44"/>
<gene>
    <name evidence="5" type="ORF">ATC1_13971</name>
</gene>
<dbReference type="SMART" id="SM00052">
    <property type="entry name" value="EAL"/>
    <property type="match status" value="1"/>
</dbReference>
<dbReference type="PROSITE" id="PS50883">
    <property type="entry name" value="EAL"/>
    <property type="match status" value="1"/>
</dbReference>
<dbReference type="Gene3D" id="3.20.20.450">
    <property type="entry name" value="EAL domain"/>
    <property type="match status" value="1"/>
</dbReference>
<dbReference type="SMART" id="SM00091">
    <property type="entry name" value="PAS"/>
    <property type="match status" value="2"/>
</dbReference>
<feature type="domain" description="PAS" evidence="2">
    <location>
        <begin position="401"/>
        <end position="455"/>
    </location>
</feature>
<dbReference type="EMBL" id="DF968181">
    <property type="protein sequence ID" value="GAP40989.1"/>
    <property type="molecule type" value="Genomic_DNA"/>
</dbReference>
<dbReference type="InterPro" id="IPR000014">
    <property type="entry name" value="PAS"/>
</dbReference>
<dbReference type="InterPro" id="IPR050706">
    <property type="entry name" value="Cyclic-di-GMP_PDE-like"/>
</dbReference>
<evidence type="ECO:0000259" key="2">
    <source>
        <dbReference type="PROSITE" id="PS50112"/>
    </source>
</evidence>
<evidence type="ECO:0000259" key="4">
    <source>
        <dbReference type="PROSITE" id="PS50883"/>
    </source>
</evidence>
<dbReference type="SUPFAM" id="SSF55785">
    <property type="entry name" value="PYP-like sensor domain (PAS domain)"/>
    <property type="match status" value="2"/>
</dbReference>
<feature type="domain" description="PAC" evidence="3">
    <location>
        <begin position="327"/>
        <end position="379"/>
    </location>
</feature>
<dbReference type="Pfam" id="PF00563">
    <property type="entry name" value="EAL"/>
    <property type="match status" value="1"/>
</dbReference>
<feature type="transmembrane region" description="Helical" evidence="1">
    <location>
        <begin position="213"/>
        <end position="230"/>
    </location>
</feature>
<dbReference type="InterPro" id="IPR000700">
    <property type="entry name" value="PAS-assoc_C"/>
</dbReference>
<dbReference type="InterPro" id="IPR035965">
    <property type="entry name" value="PAS-like_dom_sf"/>
</dbReference>
<evidence type="ECO:0000313" key="5">
    <source>
        <dbReference type="EMBL" id="GAP40989.1"/>
    </source>
</evidence>
<dbReference type="RefSeq" id="WP_082174745.1">
    <property type="nucleotide sequence ID" value="NZ_DF968181.1"/>
</dbReference>
<feature type="transmembrane region" description="Helical" evidence="1">
    <location>
        <begin position="30"/>
        <end position="49"/>
    </location>
</feature>
<dbReference type="SMART" id="SM00086">
    <property type="entry name" value="PAC"/>
    <property type="match status" value="2"/>
</dbReference>
<dbReference type="PANTHER" id="PTHR33121">
    <property type="entry name" value="CYCLIC DI-GMP PHOSPHODIESTERASE PDEF"/>
    <property type="match status" value="1"/>
</dbReference>
<dbReference type="CDD" id="cd01948">
    <property type="entry name" value="EAL"/>
    <property type="match status" value="1"/>
</dbReference>
<dbReference type="GO" id="GO:0071111">
    <property type="term" value="F:cyclic-guanylate-specific phosphodiesterase activity"/>
    <property type="evidence" value="ECO:0007669"/>
    <property type="project" value="InterPro"/>
</dbReference>
<evidence type="ECO:0000256" key="1">
    <source>
        <dbReference type="SAM" id="Phobius"/>
    </source>
</evidence>
<dbReference type="Pfam" id="PF08447">
    <property type="entry name" value="PAS_3"/>
    <property type="match status" value="2"/>
</dbReference>
<sequence>MLKKSQIEEAIRNNENRPIPNGWINKNESAVKILFTLIVILLCSFYLLFEWNRYQKIVSTEAIILAESVESLLDPVHITALSGKKQDLEYSEYNKLKTSLKDLVAIANPIRFVYLMEEREGNLIILIDSESPDSPNYSPPGQVFEEATEIDFKPFRTGKTVLTKPTTDRWGNWISALVPIKDPQNQNIIAVLGIDYSASDWYAKIRKYMIPDFVVVVCILILSFALLHGWKQRRQLKTLSKKLAYDEAMFHSIFDQAPIGIAILSDKSHAIQTEFGDININPIYEKILGRTSLELQSLSWPEITYPDDLQTDMEKFDRFKKGEIDSYSMEKRFIRGDGSIVWVNMTISPFLGLHTRDAMHFCLIEDISIRKQIETELRENERSKTILLSHLPGMAYRCRFDHEWTMLFVSAGCLKLTGYQPTSLINNQDISFYELIVPEYRELLRIETERVLAQKSSFKFEYEIMTASGERKWVIELGEGIYSQSGDVEALEGIIIDISDRKQLEQTLLYRNEHDRWTGLYNRNKLENKLINDFHEAKVGNSALIGICLSDIELITAIYGFHYTQNLIKKIAVTLSRFCSDTCSLYNTFWDRFTYYLEDSQDTDALNVFCKKISTELESLLKPERIRGGIGILVIDQDEKKDPDLLLKKLLIASETARDKEKKNFSVRFYDENIEKNILRKEDIKRELVLLSGDKQDDSLFLQFQPILNLYDNRIGGFEALSRIKSKKLGLISPMEFVPIAEETKFIIPIGWKIFRQSFQFLNQLIEAGFSDIVVSVNVSVIQLLSDNFVVDLLKIMQEMGINPKNTGIEITESVFASDYTEINQIFQILRDIGIHIAIDDFGTGYSSFARELELFVNCLKIDKFFIDKLLKVNPDQTVICDIISMAHKMGHCTIAEGVEDERQLQFLKNSGCDRVQGYLIAKPLHPKDALDFIRNYAANGIMDEKPTSEITLRTMD</sequence>
<dbReference type="Gene3D" id="3.30.70.270">
    <property type="match status" value="1"/>
</dbReference>
<dbReference type="InterPro" id="IPR029787">
    <property type="entry name" value="Nucleotide_cyclase"/>
</dbReference>
<dbReference type="SUPFAM" id="SSF55073">
    <property type="entry name" value="Nucleotide cyclase"/>
    <property type="match status" value="1"/>
</dbReference>
<keyword evidence="1" id="KW-1133">Transmembrane helix</keyword>
<dbReference type="PROSITE" id="PS50112">
    <property type="entry name" value="PAS"/>
    <property type="match status" value="1"/>
</dbReference>
<organism evidence="5">
    <name type="scientific">Flexilinea flocculi</name>
    <dbReference type="NCBI Taxonomy" id="1678840"/>
    <lineage>
        <taxon>Bacteria</taxon>
        <taxon>Bacillati</taxon>
        <taxon>Chloroflexota</taxon>
        <taxon>Anaerolineae</taxon>
        <taxon>Anaerolineales</taxon>
        <taxon>Anaerolineaceae</taxon>
        <taxon>Flexilinea</taxon>
    </lineage>
</organism>
<dbReference type="PANTHER" id="PTHR33121:SF79">
    <property type="entry name" value="CYCLIC DI-GMP PHOSPHODIESTERASE PDED-RELATED"/>
    <property type="match status" value="1"/>
</dbReference>
<accession>A0A0S7BL44</accession>
<dbReference type="Proteomes" id="UP000053370">
    <property type="component" value="Unassembled WGS sequence"/>
</dbReference>
<evidence type="ECO:0000259" key="3">
    <source>
        <dbReference type="PROSITE" id="PS50113"/>
    </source>
</evidence>
<reference evidence="5" key="1">
    <citation type="journal article" date="2015" name="Genome Announc.">
        <title>Draft Genome Sequence of Anaerolineae Strain TC1, a Novel Isolate from a Methanogenic Wastewater Treatment System.</title>
        <authorList>
            <person name="Matsuura N."/>
            <person name="Tourlousse D.M."/>
            <person name="Sun L."/>
            <person name="Toyonaga M."/>
            <person name="Kuroda K."/>
            <person name="Ohashi A."/>
            <person name="Cruz R."/>
            <person name="Yamaguchi T."/>
            <person name="Sekiguchi Y."/>
        </authorList>
    </citation>
    <scope>NUCLEOTIDE SEQUENCE [LARGE SCALE GENOMIC DNA]</scope>
    <source>
        <strain evidence="5">TC1</strain>
    </source>
</reference>
<dbReference type="Gene3D" id="3.30.450.20">
    <property type="entry name" value="PAS domain"/>
    <property type="match status" value="2"/>
</dbReference>
<dbReference type="STRING" id="1678840.ATC1_13971"/>
<dbReference type="CDD" id="cd00130">
    <property type="entry name" value="PAS"/>
    <property type="match status" value="2"/>
</dbReference>
<evidence type="ECO:0000313" key="6">
    <source>
        <dbReference type="Proteomes" id="UP000053370"/>
    </source>
</evidence>
<proteinExistence type="predicted"/>
<dbReference type="InterPro" id="IPR043128">
    <property type="entry name" value="Rev_trsase/Diguanyl_cyclase"/>
</dbReference>
<dbReference type="InterPro" id="IPR035919">
    <property type="entry name" value="EAL_sf"/>
</dbReference>
<dbReference type="NCBIfam" id="TIGR00229">
    <property type="entry name" value="sensory_box"/>
    <property type="match status" value="2"/>
</dbReference>
<name>A0A0S7BL44_9CHLR</name>
<feature type="domain" description="EAL" evidence="4">
    <location>
        <begin position="683"/>
        <end position="938"/>
    </location>
</feature>
<feature type="domain" description="PAC" evidence="3">
    <location>
        <begin position="458"/>
        <end position="510"/>
    </location>
</feature>
<dbReference type="OrthoDB" id="9794845at2"/>
<dbReference type="PROSITE" id="PS50113">
    <property type="entry name" value="PAC"/>
    <property type="match status" value="2"/>
</dbReference>